<gene>
    <name evidence="1" type="ORF">LCGC14_3161060</name>
</gene>
<accession>A0A0F8VR95</accession>
<comment type="caution">
    <text evidence="1">The sequence shown here is derived from an EMBL/GenBank/DDBJ whole genome shotgun (WGS) entry which is preliminary data.</text>
</comment>
<feature type="non-terminal residue" evidence="1">
    <location>
        <position position="41"/>
    </location>
</feature>
<evidence type="ECO:0000313" key="1">
    <source>
        <dbReference type="EMBL" id="KKK46858.1"/>
    </source>
</evidence>
<proteinExistence type="predicted"/>
<organism evidence="1">
    <name type="scientific">marine sediment metagenome</name>
    <dbReference type="NCBI Taxonomy" id="412755"/>
    <lineage>
        <taxon>unclassified sequences</taxon>
        <taxon>metagenomes</taxon>
        <taxon>ecological metagenomes</taxon>
    </lineage>
</organism>
<dbReference type="EMBL" id="LAZR01069872">
    <property type="protein sequence ID" value="KKK46858.1"/>
    <property type="molecule type" value="Genomic_DNA"/>
</dbReference>
<dbReference type="AlphaFoldDB" id="A0A0F8VR95"/>
<sequence>MTKNDQESFKQKLVKFRNYQGEDQILTYAEIEDEISQHKDR</sequence>
<reference evidence="1" key="1">
    <citation type="journal article" date="2015" name="Nature">
        <title>Complex archaea that bridge the gap between prokaryotes and eukaryotes.</title>
        <authorList>
            <person name="Spang A."/>
            <person name="Saw J.H."/>
            <person name="Jorgensen S.L."/>
            <person name="Zaremba-Niedzwiedzka K."/>
            <person name="Martijn J."/>
            <person name="Lind A.E."/>
            <person name="van Eijk R."/>
            <person name="Schleper C."/>
            <person name="Guy L."/>
            <person name="Ettema T.J."/>
        </authorList>
    </citation>
    <scope>NUCLEOTIDE SEQUENCE</scope>
</reference>
<protein>
    <submittedName>
        <fullName evidence="1">Uncharacterized protein</fullName>
    </submittedName>
</protein>
<name>A0A0F8VR95_9ZZZZ</name>